<name>A0ABD5LL25_AGRRD</name>
<dbReference type="Gene3D" id="3.40.309.10">
    <property type="entry name" value="Aldehyde Dehydrogenase, Chain A, domain 2"/>
    <property type="match status" value="1"/>
</dbReference>
<dbReference type="FunFam" id="3.40.309.10:FF:000009">
    <property type="entry name" value="Aldehyde dehydrogenase A"/>
    <property type="match status" value="1"/>
</dbReference>
<evidence type="ECO:0000256" key="2">
    <source>
        <dbReference type="ARBA" id="ARBA00023002"/>
    </source>
</evidence>
<dbReference type="PROSITE" id="PS00070">
    <property type="entry name" value="ALDEHYDE_DEHYDR_CYS"/>
    <property type="match status" value="1"/>
</dbReference>
<evidence type="ECO:0000313" key="6">
    <source>
        <dbReference type="EMBL" id="MES4992520.1"/>
    </source>
</evidence>
<evidence type="ECO:0000313" key="7">
    <source>
        <dbReference type="Proteomes" id="UP001438189"/>
    </source>
</evidence>
<dbReference type="InterPro" id="IPR044086">
    <property type="entry name" value="LUC3-like"/>
</dbReference>
<feature type="active site" evidence="3">
    <location>
        <position position="240"/>
    </location>
</feature>
<keyword evidence="2 4" id="KW-0560">Oxidoreductase</keyword>
<protein>
    <submittedName>
        <fullName evidence="6">Aldehyde dehydrogenase family protein</fullName>
    </submittedName>
</protein>
<dbReference type="PANTHER" id="PTHR11699">
    <property type="entry name" value="ALDEHYDE DEHYDROGENASE-RELATED"/>
    <property type="match status" value="1"/>
</dbReference>
<dbReference type="Pfam" id="PF00171">
    <property type="entry name" value="Aldedh"/>
    <property type="match status" value="1"/>
</dbReference>
<dbReference type="InterPro" id="IPR016163">
    <property type="entry name" value="Ald_DH_C"/>
</dbReference>
<dbReference type="GO" id="GO:0016620">
    <property type="term" value="F:oxidoreductase activity, acting on the aldehyde or oxo group of donors, NAD or NADP as acceptor"/>
    <property type="evidence" value="ECO:0007669"/>
    <property type="project" value="UniProtKB-ARBA"/>
</dbReference>
<dbReference type="RefSeq" id="WP_353574473.1">
    <property type="nucleotide sequence ID" value="NZ_JBETME010000008.1"/>
</dbReference>
<evidence type="ECO:0000256" key="1">
    <source>
        <dbReference type="ARBA" id="ARBA00009986"/>
    </source>
</evidence>
<dbReference type="AlphaFoldDB" id="A0ABD5LL25"/>
<dbReference type="EMBL" id="JBETME010000008">
    <property type="protein sequence ID" value="MES4992520.1"/>
    <property type="molecule type" value="Genomic_DNA"/>
</dbReference>
<comment type="similarity">
    <text evidence="1 4">Belongs to the aldehyde dehydrogenase family.</text>
</comment>
<organism evidence="6 7">
    <name type="scientific">Agrobacterium radiobacter</name>
    <dbReference type="NCBI Taxonomy" id="362"/>
    <lineage>
        <taxon>Bacteria</taxon>
        <taxon>Pseudomonadati</taxon>
        <taxon>Pseudomonadota</taxon>
        <taxon>Alphaproteobacteria</taxon>
        <taxon>Hyphomicrobiales</taxon>
        <taxon>Rhizobiaceae</taxon>
        <taxon>Rhizobium/Agrobacterium group</taxon>
        <taxon>Agrobacterium</taxon>
        <taxon>Agrobacterium tumefaciens complex</taxon>
    </lineage>
</organism>
<sequence length="465" mass="49948">MTKYKMLIGGRLMTGAGEMPVIDPSTAEIFTAAPYASATQLEEAVRAAKDAFPAWAATPLETRSACLLRLADRLEQEADDFARLLTREQGKPLAEAMYEVSATVRGIRYFAAYESAPEIRNHARGEYELHRVPLGVVACVTPWNFPMLLASNKFGAALITGNTVILKPAPTTPLTSLELGRLAEGIFPAGVFNVICDRNDLGALLTAHADVAKVSFTGSTATGKKVMASAAGTLKRVTLELGGNDAAIILDDIDIDQMVPRLVMAAFLNAGQVCVAAKRLYVAESIYDDFATKYATAVRNLKLGCGLEEGVEIGPLQNVDQFEKVKEYLAVAERDGTVIAGGRVDNRPGYFIEPTVVRDITDGSRLVDEEQFGPVVPLISFTDDDDAIRRANASHFGLGASIWSSNLTRARALAMRLEVGNVWINQHQALAADIPFPGAKESGSGVEAGPEGFLEFTRLQILNAA</sequence>
<dbReference type="SUPFAM" id="SSF53720">
    <property type="entry name" value="ALDH-like"/>
    <property type="match status" value="1"/>
</dbReference>
<dbReference type="CDD" id="cd07106">
    <property type="entry name" value="ALDH_AldA-AAD23400"/>
    <property type="match status" value="1"/>
</dbReference>
<dbReference type="FunFam" id="3.40.605.10:FF:000007">
    <property type="entry name" value="NAD/NADP-dependent betaine aldehyde dehydrogenase"/>
    <property type="match status" value="1"/>
</dbReference>
<proteinExistence type="inferred from homology"/>
<dbReference type="InterPro" id="IPR029510">
    <property type="entry name" value="Ald_DH_CS_GLU"/>
</dbReference>
<comment type="caution">
    <text evidence="6">The sequence shown here is derived from an EMBL/GenBank/DDBJ whole genome shotgun (WGS) entry which is preliminary data.</text>
</comment>
<dbReference type="Gene3D" id="3.40.605.10">
    <property type="entry name" value="Aldehyde Dehydrogenase, Chain A, domain 1"/>
    <property type="match status" value="1"/>
</dbReference>
<dbReference type="InterPro" id="IPR015590">
    <property type="entry name" value="Aldehyde_DH_dom"/>
</dbReference>
<dbReference type="InterPro" id="IPR016160">
    <property type="entry name" value="Ald_DH_CS_CYS"/>
</dbReference>
<evidence type="ECO:0000259" key="5">
    <source>
        <dbReference type="Pfam" id="PF00171"/>
    </source>
</evidence>
<reference evidence="6 7" key="1">
    <citation type="submission" date="2024-06" db="EMBL/GenBank/DDBJ databases">
        <title>Genome sequencing of Agrobacterium spp. from tobacco in Serbia.</title>
        <authorList>
            <person name="Ilicic R.J."/>
            <person name="Studholme D.J."/>
            <person name="Jelusic A."/>
            <person name="Barac G."/>
            <person name="Bagi F."/>
            <person name="Popovic Milovanovic T."/>
        </authorList>
    </citation>
    <scope>NUCLEOTIDE SEQUENCE [LARGE SCALE GENOMIC DNA]</scope>
    <source>
        <strain evidence="6 7">DA1</strain>
    </source>
</reference>
<accession>A0ABD5LL25</accession>
<dbReference type="PROSITE" id="PS00687">
    <property type="entry name" value="ALDEHYDE_DEHYDR_GLU"/>
    <property type="match status" value="1"/>
</dbReference>
<evidence type="ECO:0000256" key="4">
    <source>
        <dbReference type="RuleBase" id="RU003345"/>
    </source>
</evidence>
<gene>
    <name evidence="6" type="ORF">ABVB70_19535</name>
</gene>
<dbReference type="InterPro" id="IPR016161">
    <property type="entry name" value="Ald_DH/histidinol_DH"/>
</dbReference>
<feature type="domain" description="Aldehyde dehydrogenase" evidence="5">
    <location>
        <begin position="17"/>
        <end position="460"/>
    </location>
</feature>
<evidence type="ECO:0000256" key="3">
    <source>
        <dbReference type="PROSITE-ProRule" id="PRU10007"/>
    </source>
</evidence>
<dbReference type="Proteomes" id="UP001438189">
    <property type="component" value="Unassembled WGS sequence"/>
</dbReference>
<dbReference type="InterPro" id="IPR016162">
    <property type="entry name" value="Ald_DH_N"/>
</dbReference>